<keyword evidence="2" id="KW-0012">Acyltransferase</keyword>
<reference evidence="4 5" key="1">
    <citation type="submission" date="2019-03" db="EMBL/GenBank/DDBJ databases">
        <title>Genomics of glacier-inhabiting Cryobacterium strains.</title>
        <authorList>
            <person name="Liu Q."/>
            <person name="Xin Y.-H."/>
        </authorList>
    </citation>
    <scope>NUCLEOTIDE SEQUENCE [LARGE SCALE GENOMIC DNA]</scope>
    <source>
        <strain evidence="5">TMT1-22</strain>
    </source>
</reference>
<dbReference type="PROSITE" id="PS51186">
    <property type="entry name" value="GNAT"/>
    <property type="match status" value="1"/>
</dbReference>
<dbReference type="GO" id="GO:0016747">
    <property type="term" value="F:acyltransferase activity, transferring groups other than amino-acyl groups"/>
    <property type="evidence" value="ECO:0007669"/>
    <property type="project" value="InterPro"/>
</dbReference>
<dbReference type="Pfam" id="PF00583">
    <property type="entry name" value="Acetyltransf_1"/>
    <property type="match status" value="1"/>
</dbReference>
<dbReference type="PANTHER" id="PTHR43800">
    <property type="entry name" value="PEPTIDYL-LYSINE N-ACETYLTRANSFERASE YJAB"/>
    <property type="match status" value="1"/>
</dbReference>
<dbReference type="SUPFAM" id="SSF55729">
    <property type="entry name" value="Acyl-CoA N-acyltransferases (Nat)"/>
    <property type="match status" value="1"/>
</dbReference>
<comment type="caution">
    <text evidence="4">The sequence shown here is derived from an EMBL/GenBank/DDBJ whole genome shotgun (WGS) entry which is preliminary data.</text>
</comment>
<keyword evidence="1" id="KW-0808">Transferase</keyword>
<name>A0AAQ2HFF5_9MICO</name>
<evidence type="ECO:0000259" key="3">
    <source>
        <dbReference type="PROSITE" id="PS51186"/>
    </source>
</evidence>
<dbReference type="PANTHER" id="PTHR43800:SF1">
    <property type="entry name" value="PEPTIDYL-LYSINE N-ACETYLTRANSFERASE YJAB"/>
    <property type="match status" value="1"/>
</dbReference>
<evidence type="ECO:0000313" key="5">
    <source>
        <dbReference type="Proteomes" id="UP000297403"/>
    </source>
</evidence>
<gene>
    <name evidence="4" type="ORF">E3O49_10265</name>
</gene>
<keyword evidence="5" id="KW-1185">Reference proteome</keyword>
<protein>
    <submittedName>
        <fullName evidence="4">GNAT family N-acetyltransferase</fullName>
    </submittedName>
</protein>
<feature type="domain" description="N-acetyltransferase" evidence="3">
    <location>
        <begin position="3"/>
        <end position="151"/>
    </location>
</feature>
<accession>A0AAQ2HFF5</accession>
<organism evidence="4 5">
    <name type="scientific">Cryobacterium shii</name>
    <dbReference type="NCBI Taxonomy" id="1259235"/>
    <lineage>
        <taxon>Bacteria</taxon>
        <taxon>Bacillati</taxon>
        <taxon>Actinomycetota</taxon>
        <taxon>Actinomycetes</taxon>
        <taxon>Micrococcales</taxon>
        <taxon>Microbacteriaceae</taxon>
        <taxon>Cryobacterium</taxon>
    </lineage>
</organism>
<dbReference type="Gene3D" id="3.40.630.30">
    <property type="match status" value="1"/>
</dbReference>
<dbReference type="Proteomes" id="UP000297403">
    <property type="component" value="Unassembled WGS sequence"/>
</dbReference>
<proteinExistence type="predicted"/>
<dbReference type="InterPro" id="IPR016181">
    <property type="entry name" value="Acyl_CoA_acyltransferase"/>
</dbReference>
<evidence type="ECO:0000256" key="1">
    <source>
        <dbReference type="ARBA" id="ARBA00022679"/>
    </source>
</evidence>
<dbReference type="EMBL" id="SOFY01000056">
    <property type="protein sequence ID" value="TFC45890.1"/>
    <property type="molecule type" value="Genomic_DNA"/>
</dbReference>
<dbReference type="InterPro" id="IPR000182">
    <property type="entry name" value="GNAT_dom"/>
</dbReference>
<dbReference type="RefSeq" id="WP_134451471.1">
    <property type="nucleotide sequence ID" value="NZ_SOFY01000056.1"/>
</dbReference>
<evidence type="ECO:0000256" key="2">
    <source>
        <dbReference type="ARBA" id="ARBA00023315"/>
    </source>
</evidence>
<dbReference type="CDD" id="cd04301">
    <property type="entry name" value="NAT_SF"/>
    <property type="match status" value="1"/>
</dbReference>
<sequence>MKITMRQATSADHSWLFDLHESAHRALVEQAYGPWDHEQQIGFFASLVSEHDIQILEADGRSVGAVYLGTRDQDTWLELIEVAPAAQNLGVGSAALGLVADQAASQGQGTLLQVHRVNRDAKRLYEREGFSPSERQQHTFSCAARSARRLRLTGGQWVPEVRSGADRRQLIPSRSKTSVAWMRSPPPRPLLPEADVVMVCSR</sequence>
<dbReference type="AlphaFoldDB" id="A0AAQ2HFF5"/>
<evidence type="ECO:0000313" key="4">
    <source>
        <dbReference type="EMBL" id="TFC45890.1"/>
    </source>
</evidence>